<dbReference type="HOGENOM" id="CLU_2858860_0_0_12"/>
<organism evidence="1 2">
    <name type="scientific">Brachyspira intermedia (strain ATCC 51140 / PWS/A)</name>
    <name type="common">Serpulina intermedia</name>
    <dbReference type="NCBI Taxonomy" id="1045858"/>
    <lineage>
        <taxon>Bacteria</taxon>
        <taxon>Pseudomonadati</taxon>
        <taxon>Spirochaetota</taxon>
        <taxon>Spirochaetia</taxon>
        <taxon>Brachyspirales</taxon>
        <taxon>Brachyspiraceae</taxon>
        <taxon>Brachyspira</taxon>
    </lineage>
</organism>
<dbReference type="KEGG" id="bip:Bint_1347"/>
<keyword evidence="2" id="KW-1185">Reference proteome</keyword>
<evidence type="ECO:0000313" key="2">
    <source>
        <dbReference type="Proteomes" id="UP000008522"/>
    </source>
</evidence>
<gene>
    <name evidence="1" type="ordered locus">Bint_1347</name>
</gene>
<accession>G0EP96</accession>
<dbReference type="AlphaFoldDB" id="G0EP96"/>
<dbReference type="Proteomes" id="UP000008522">
    <property type="component" value="Chromosome"/>
</dbReference>
<proteinExistence type="predicted"/>
<dbReference type="EMBL" id="CP002874">
    <property type="protein sequence ID" value="AEM21966.1"/>
    <property type="molecule type" value="Genomic_DNA"/>
</dbReference>
<name>G0EP96_BRAIP</name>
<protein>
    <submittedName>
        <fullName evidence="1">Uncharacterized protein</fullName>
    </submittedName>
</protein>
<sequence length="64" mass="7496">MFIFSFDILSKSEPNAFELFFALWHIACIIELLVRKDAMIDEVLYALYDSINASVFFINIIPYI</sequence>
<reference evidence="1 2" key="1">
    <citation type="journal article" date="2011" name="BMC Genomics">
        <title>Complete genome sequence of Brachyspira intermedia reveals unique genomic features in Brachyspira species and phage-mediated horizontal gene transfer.</title>
        <authorList>
            <person name="Hafstrom T."/>
            <person name="Jansson D.S."/>
            <person name="Segerman B."/>
        </authorList>
    </citation>
    <scope>NUCLEOTIDE SEQUENCE [LARGE SCALE GENOMIC DNA]</scope>
    <source>
        <strain evidence="2">ATCC 51140 / PWS/A</strain>
    </source>
</reference>
<evidence type="ECO:0000313" key="1">
    <source>
        <dbReference type="EMBL" id="AEM21966.1"/>
    </source>
</evidence>